<evidence type="ECO:0000256" key="1">
    <source>
        <dbReference type="SAM" id="MobiDB-lite"/>
    </source>
</evidence>
<reference evidence="2" key="1">
    <citation type="submission" date="2020-02" db="EMBL/GenBank/DDBJ databases">
        <authorList>
            <person name="Meier V. D."/>
        </authorList>
    </citation>
    <scope>NUCLEOTIDE SEQUENCE</scope>
    <source>
        <strain evidence="2">AVDCRST_MAG89</strain>
    </source>
</reference>
<feature type="compositionally biased region" description="Basic and acidic residues" evidence="1">
    <location>
        <begin position="219"/>
        <end position="233"/>
    </location>
</feature>
<keyword evidence="2" id="KW-0560">Oxidoreductase</keyword>
<protein>
    <submittedName>
        <fullName evidence="2">Malate dehydrogenase, similar to archaeal MJ1425</fullName>
        <ecNumber evidence="2">1.1.1.37</ecNumber>
    </submittedName>
</protein>
<feature type="compositionally biased region" description="Basic and acidic residues" evidence="1">
    <location>
        <begin position="314"/>
        <end position="335"/>
    </location>
</feature>
<dbReference type="EMBL" id="CADCTV010000589">
    <property type="protein sequence ID" value="CAA9345094.1"/>
    <property type="molecule type" value="Genomic_DNA"/>
</dbReference>
<name>A0A6J4LZJ5_9BACT</name>
<feature type="non-terminal residue" evidence="2">
    <location>
        <position position="372"/>
    </location>
</feature>
<feature type="non-terminal residue" evidence="2">
    <location>
        <position position="1"/>
    </location>
</feature>
<feature type="compositionally biased region" description="Low complexity" evidence="1">
    <location>
        <begin position="131"/>
        <end position="144"/>
    </location>
</feature>
<evidence type="ECO:0000313" key="2">
    <source>
        <dbReference type="EMBL" id="CAA9345094.1"/>
    </source>
</evidence>
<feature type="compositionally biased region" description="Basic and acidic residues" evidence="1">
    <location>
        <begin position="1"/>
        <end position="19"/>
    </location>
</feature>
<gene>
    <name evidence="2" type="ORF">AVDCRST_MAG89-2817</name>
</gene>
<accession>A0A6J4LZJ5</accession>
<feature type="compositionally biased region" description="Gly residues" evidence="1">
    <location>
        <begin position="36"/>
        <end position="46"/>
    </location>
</feature>
<sequence>ERDRSAEDPARHGGTDVRARAAARVHLARAADVRGAGRGRGAGGGRAEQRGPARHRHPWGGPAAAVRGDARAGAHQPAPAHPDGAGNARHGHGGRRQRAGAGGGPARQRAGDGKGGARGDRVGGRGEQQPLRGGRVLPAAGAAARADRLGDDQLPAAGGAAVGRREDAGDQPPGDRVPRAGGAARGHRPHHQRLRLRQGGGRRAPGSLHPRGVRRRPRRPDDHRSACHAERRRAPAAGVRPRAGRAQGVLPGGDGRPALRTPGRCQLGALRAALPRAPGATGAHRGQGGGAPVRRAAGGRVRRSGGVRTPGGRLDPHPPGDPARRGHFGPHDPRRSQSPCGRGAAAGGGPRHPAGGGGAGARRPGNGRPPRL</sequence>
<organism evidence="2">
    <name type="scientific">uncultured Gemmatimonadota bacterium</name>
    <dbReference type="NCBI Taxonomy" id="203437"/>
    <lineage>
        <taxon>Bacteria</taxon>
        <taxon>Pseudomonadati</taxon>
        <taxon>Gemmatimonadota</taxon>
        <taxon>environmental samples</taxon>
    </lineage>
</organism>
<feature type="region of interest" description="Disordered" evidence="1">
    <location>
        <begin position="1"/>
        <end position="20"/>
    </location>
</feature>
<dbReference type="EC" id="1.1.1.37" evidence="2"/>
<feature type="compositionally biased region" description="Low complexity" evidence="1">
    <location>
        <begin position="235"/>
        <end position="246"/>
    </location>
</feature>
<feature type="compositionally biased region" description="Basic residues" evidence="1">
    <location>
        <begin position="185"/>
        <end position="196"/>
    </location>
</feature>
<feature type="compositionally biased region" description="Basic residues" evidence="1">
    <location>
        <begin position="89"/>
        <end position="98"/>
    </location>
</feature>
<proteinExistence type="predicted"/>
<feature type="compositionally biased region" description="Low complexity" evidence="1">
    <location>
        <begin position="361"/>
        <end position="372"/>
    </location>
</feature>
<feature type="compositionally biased region" description="Gly residues" evidence="1">
    <location>
        <begin position="344"/>
        <end position="360"/>
    </location>
</feature>
<feature type="compositionally biased region" description="Low complexity" evidence="1">
    <location>
        <begin position="267"/>
        <end position="284"/>
    </location>
</feature>
<feature type="compositionally biased region" description="Low complexity" evidence="1">
    <location>
        <begin position="60"/>
        <end position="74"/>
    </location>
</feature>
<dbReference type="GO" id="GO:0030060">
    <property type="term" value="F:L-malate dehydrogenase (NAD+) activity"/>
    <property type="evidence" value="ECO:0007669"/>
    <property type="project" value="UniProtKB-EC"/>
</dbReference>
<dbReference type="AlphaFoldDB" id="A0A6J4LZJ5"/>
<feature type="region of interest" description="Disordered" evidence="1">
    <location>
        <begin position="28"/>
        <end position="372"/>
    </location>
</feature>
<feature type="compositionally biased region" description="Basic and acidic residues" evidence="1">
    <location>
        <begin position="109"/>
        <end position="124"/>
    </location>
</feature>